<dbReference type="InParanoid" id="C3Y0V5"/>
<evidence type="ECO:0000313" key="1">
    <source>
        <dbReference type="EMBL" id="EEN66088.1"/>
    </source>
</evidence>
<name>C3Y0V5_BRAFL</name>
<dbReference type="eggNOG" id="ENOG502SV13">
    <property type="taxonomic scope" value="Eukaryota"/>
</dbReference>
<dbReference type="EMBL" id="GG666479">
    <property type="protein sequence ID" value="EEN66088.1"/>
    <property type="molecule type" value="Genomic_DNA"/>
</dbReference>
<gene>
    <name evidence="1" type="ORF">BRAFLDRAFT_89890</name>
</gene>
<protein>
    <submittedName>
        <fullName evidence="1">Uncharacterized protein</fullName>
    </submittedName>
</protein>
<dbReference type="AlphaFoldDB" id="C3Y0V5"/>
<proteinExistence type="predicted"/>
<sequence length="272" mass="30578">MYCTPPSDGAAVQQQIQHTVIYCTTPSNGAAVQPQIPDTTKYCTTPSNSEYNIQPCTCTTPPNGAAVQLRIQHTTMYVPCHTVRRCRCPTANTTYNHVLYYTARRSPLSNSKYNIHKLLYHTVLQCCCPTANTIYNNCCTKPFDGAAVQLRIQHTTMYVPCHTVRRCRCPTANTICNNYCTKPPDGAAVQQQIQYTQITIPHRPTVPLSDSQYNIQQLLYQTVRRCRCPTANTINTNYCTTPSDGAAVRQRIQYTTITLLRHPTVPLSDSEF</sequence>
<reference evidence="1" key="1">
    <citation type="journal article" date="2008" name="Nature">
        <title>The amphioxus genome and the evolution of the chordate karyotype.</title>
        <authorList>
            <consortium name="US DOE Joint Genome Institute (JGI-PGF)"/>
            <person name="Putnam N.H."/>
            <person name="Butts T."/>
            <person name="Ferrier D.E.K."/>
            <person name="Furlong R.F."/>
            <person name="Hellsten U."/>
            <person name="Kawashima T."/>
            <person name="Robinson-Rechavi M."/>
            <person name="Shoguchi E."/>
            <person name="Terry A."/>
            <person name="Yu J.-K."/>
            <person name="Benito-Gutierrez E.L."/>
            <person name="Dubchak I."/>
            <person name="Garcia-Fernandez J."/>
            <person name="Gibson-Brown J.J."/>
            <person name="Grigoriev I.V."/>
            <person name="Horton A.C."/>
            <person name="de Jong P.J."/>
            <person name="Jurka J."/>
            <person name="Kapitonov V.V."/>
            <person name="Kohara Y."/>
            <person name="Kuroki Y."/>
            <person name="Lindquist E."/>
            <person name="Lucas S."/>
            <person name="Osoegawa K."/>
            <person name="Pennacchio L.A."/>
            <person name="Salamov A.A."/>
            <person name="Satou Y."/>
            <person name="Sauka-Spengler T."/>
            <person name="Schmutz J."/>
            <person name="Shin-I T."/>
            <person name="Toyoda A."/>
            <person name="Bronner-Fraser M."/>
            <person name="Fujiyama A."/>
            <person name="Holland L.Z."/>
            <person name="Holland P.W.H."/>
            <person name="Satoh N."/>
            <person name="Rokhsar D.S."/>
        </authorList>
    </citation>
    <scope>NUCLEOTIDE SEQUENCE [LARGE SCALE GENOMIC DNA]</scope>
    <source>
        <strain evidence="1">S238N-H82</strain>
        <tissue evidence="1">Testes</tissue>
    </source>
</reference>
<organism>
    <name type="scientific">Branchiostoma floridae</name>
    <name type="common">Florida lancelet</name>
    <name type="synonym">Amphioxus</name>
    <dbReference type="NCBI Taxonomy" id="7739"/>
    <lineage>
        <taxon>Eukaryota</taxon>
        <taxon>Metazoa</taxon>
        <taxon>Chordata</taxon>
        <taxon>Cephalochordata</taxon>
        <taxon>Leptocardii</taxon>
        <taxon>Amphioxiformes</taxon>
        <taxon>Branchiostomatidae</taxon>
        <taxon>Branchiostoma</taxon>
    </lineage>
</organism>
<accession>C3Y0V5</accession>